<reference evidence="1 2" key="1">
    <citation type="submission" date="2018-08" db="EMBL/GenBank/DDBJ databases">
        <title>Recombination of ecologically and evolutionarily significant loci maintains genetic cohesion in the Pseudomonas syringae species complex.</title>
        <authorList>
            <person name="Dillon M."/>
            <person name="Thakur S."/>
            <person name="Almeida R.N.D."/>
            <person name="Weir B.S."/>
            <person name="Guttman D.S."/>
        </authorList>
    </citation>
    <scope>NUCLEOTIDE SEQUENCE [LARGE SCALE GENOMIC DNA]</scope>
    <source>
        <strain evidence="1 2">ICMP 3946</strain>
    </source>
</reference>
<dbReference type="Proteomes" id="UP000267978">
    <property type="component" value="Unassembled WGS sequence"/>
</dbReference>
<dbReference type="SUPFAM" id="SSF48613">
    <property type="entry name" value="Heme oxygenase-like"/>
    <property type="match status" value="1"/>
</dbReference>
<accession>A0AB74AD69</accession>
<dbReference type="AlphaFoldDB" id="A0AB74AD69"/>
<dbReference type="InterPro" id="IPR016084">
    <property type="entry name" value="Haem_Oase-like_multi-hlx"/>
</dbReference>
<dbReference type="InterPro" id="IPR024423">
    <property type="entry name" value="DUF3050"/>
</dbReference>
<protein>
    <submittedName>
        <fullName evidence="1">Mangotoxin biosynthesis-involved protein MgoB</fullName>
    </submittedName>
</protein>
<dbReference type="Gene3D" id="1.20.910.10">
    <property type="entry name" value="Heme oxygenase-like"/>
    <property type="match status" value="1"/>
</dbReference>
<dbReference type="EMBL" id="RBNO01000002">
    <property type="protein sequence ID" value="RML29425.1"/>
    <property type="molecule type" value="Genomic_DNA"/>
</dbReference>
<organism evidence="1 2">
    <name type="scientific">Pseudomonas syringae pv. lapsa</name>
    <dbReference type="NCBI Taxonomy" id="199201"/>
    <lineage>
        <taxon>Bacteria</taxon>
        <taxon>Pseudomonadati</taxon>
        <taxon>Pseudomonadota</taxon>
        <taxon>Gammaproteobacteria</taxon>
        <taxon>Pseudomonadales</taxon>
        <taxon>Pseudomonadaceae</taxon>
        <taxon>Pseudomonas</taxon>
        <taxon>Pseudomonas syringae</taxon>
    </lineage>
</organism>
<dbReference type="Pfam" id="PF11251">
    <property type="entry name" value="DUF3050"/>
    <property type="match status" value="1"/>
</dbReference>
<name>A0AB74AD69_PSESX</name>
<sequence length="289" mass="33048">MSLRFIAALSTRLYRRKLQRYLPPSFNRTVTMTCEKTRLAHKKVELGRHPIFAEITTLDVLRRFMETHVFAVWDFMSLTKRLQQELTCTQLPWLPPTDASAARLINEIVLGEESDDRLGAGHYSHFELYLDAMREIGASTVQIERFIELQRQGMRYTTALQHVDAGQAATAFVTHTLDIALHAPAHRVAAAFLHGRESVIPQMFQTILDDWGITAHQAPTFRYYLERHIEVDAEDHGPAAEQLLARLVADDAQREREVYQTAIAAVESRVQLWDTLRLSMRTPLVQASA</sequence>
<comment type="caution">
    <text evidence="1">The sequence shown here is derived from an EMBL/GenBank/DDBJ whole genome shotgun (WGS) entry which is preliminary data.</text>
</comment>
<proteinExistence type="predicted"/>
<evidence type="ECO:0000313" key="1">
    <source>
        <dbReference type="EMBL" id="RML29425.1"/>
    </source>
</evidence>
<evidence type="ECO:0000313" key="2">
    <source>
        <dbReference type="Proteomes" id="UP000267978"/>
    </source>
</evidence>
<gene>
    <name evidence="1" type="ORF">ALQ98_05131</name>
</gene>